<evidence type="ECO:0000313" key="3">
    <source>
        <dbReference type="Proteomes" id="UP000242818"/>
    </source>
</evidence>
<keyword evidence="2" id="KW-0489">Methyltransferase</keyword>
<dbReference type="Gene3D" id="3.40.50.150">
    <property type="entry name" value="Vaccinia Virus protein VP39"/>
    <property type="match status" value="1"/>
</dbReference>
<dbReference type="InterPro" id="IPR050903">
    <property type="entry name" value="Bact_Chemotaxis_MeTrfase"/>
</dbReference>
<dbReference type="InterPro" id="IPR000780">
    <property type="entry name" value="CheR_MeTrfase"/>
</dbReference>
<keyword evidence="3" id="KW-1185">Reference proteome</keyword>
<organism evidence="2 3">
    <name type="scientific">Chitinophaga costaii</name>
    <dbReference type="NCBI Taxonomy" id="1335309"/>
    <lineage>
        <taxon>Bacteria</taxon>
        <taxon>Pseudomonadati</taxon>
        <taxon>Bacteroidota</taxon>
        <taxon>Chitinophagia</taxon>
        <taxon>Chitinophagales</taxon>
        <taxon>Chitinophagaceae</taxon>
        <taxon>Chitinophaga</taxon>
    </lineage>
</organism>
<dbReference type="EMBL" id="FMAR01000004">
    <property type="protein sequence ID" value="SCC16503.1"/>
    <property type="molecule type" value="Genomic_DNA"/>
</dbReference>
<dbReference type="GO" id="GO:0008757">
    <property type="term" value="F:S-adenosylmethionine-dependent methyltransferase activity"/>
    <property type="evidence" value="ECO:0007669"/>
    <property type="project" value="InterPro"/>
</dbReference>
<gene>
    <name evidence="2" type="ORF">GA0116948_10449</name>
</gene>
<reference evidence="2 3" key="1">
    <citation type="submission" date="2016-08" db="EMBL/GenBank/DDBJ databases">
        <authorList>
            <person name="Seilhamer J.J."/>
        </authorList>
    </citation>
    <scope>NUCLEOTIDE SEQUENCE [LARGE SCALE GENOMIC DNA]</scope>
    <source>
        <strain evidence="2 3">A37T2</strain>
    </source>
</reference>
<dbReference type="PANTHER" id="PTHR24422">
    <property type="entry name" value="CHEMOTAXIS PROTEIN METHYLTRANSFERASE"/>
    <property type="match status" value="1"/>
</dbReference>
<dbReference type="InterPro" id="IPR029063">
    <property type="entry name" value="SAM-dependent_MTases_sf"/>
</dbReference>
<dbReference type="Proteomes" id="UP000242818">
    <property type="component" value="Unassembled WGS sequence"/>
</dbReference>
<dbReference type="AlphaFoldDB" id="A0A1C4CBZ5"/>
<dbReference type="PANTHER" id="PTHR24422:SF8">
    <property type="entry name" value="CHEMOTAXIS PROTEIN"/>
    <property type="match status" value="1"/>
</dbReference>
<dbReference type="InterPro" id="IPR022641">
    <property type="entry name" value="CheR_N"/>
</dbReference>
<dbReference type="SUPFAM" id="SSF53335">
    <property type="entry name" value="S-adenosyl-L-methionine-dependent methyltransferases"/>
    <property type="match status" value="1"/>
</dbReference>
<accession>A0A1C4CBZ5</accession>
<protein>
    <submittedName>
        <fullName evidence="2">MCP methyltransferase, CheR-type</fullName>
    </submittedName>
</protein>
<dbReference type="InterPro" id="IPR022642">
    <property type="entry name" value="CheR_C"/>
</dbReference>
<evidence type="ECO:0000259" key="1">
    <source>
        <dbReference type="PROSITE" id="PS50123"/>
    </source>
</evidence>
<feature type="domain" description="CheR-type methyltransferase" evidence="1">
    <location>
        <begin position="1"/>
        <end position="262"/>
    </location>
</feature>
<dbReference type="Pfam" id="PF03705">
    <property type="entry name" value="CheR_N"/>
    <property type="match status" value="1"/>
</dbReference>
<dbReference type="STRING" id="1335309.GA0116948_10449"/>
<sequence length="273" mass="31923">MNAVKEEEIGVLLNDMLECYGYDFTDYSLASMQRRINRLFSMDRFPSFAEFRYRVRNDPAYIQHFVEEITVNVTEMFRDPSFYLALRKQVLPMLATYPFIRIWHAGCSTGEEVYSMAILLQEANLLHKSVIYATDINTAVLEKARKGIFPIANMQQYSQNYIASGGQHDFSAYYSAKYDYAKFNESLCRKVIFAPHNLVTDGSFNEFQLIICRNVLIYFNKDLQDKVLKLFSESLEQLGYLGLGSKETLKFTAEVHKFRQIDKREKIWRKVSI</sequence>
<keyword evidence="2" id="KW-0808">Transferase</keyword>
<proteinExistence type="predicted"/>
<dbReference type="GO" id="GO:0032259">
    <property type="term" value="P:methylation"/>
    <property type="evidence" value="ECO:0007669"/>
    <property type="project" value="UniProtKB-KW"/>
</dbReference>
<dbReference type="SUPFAM" id="SSF47757">
    <property type="entry name" value="Chemotaxis receptor methyltransferase CheR, N-terminal domain"/>
    <property type="match status" value="1"/>
</dbReference>
<dbReference type="PRINTS" id="PR00996">
    <property type="entry name" value="CHERMTFRASE"/>
</dbReference>
<dbReference type="PROSITE" id="PS50123">
    <property type="entry name" value="CHER"/>
    <property type="match status" value="1"/>
</dbReference>
<evidence type="ECO:0000313" key="2">
    <source>
        <dbReference type="EMBL" id="SCC16503.1"/>
    </source>
</evidence>
<dbReference type="SMART" id="SM00138">
    <property type="entry name" value="MeTrc"/>
    <property type="match status" value="1"/>
</dbReference>
<name>A0A1C4CBZ5_9BACT</name>
<dbReference type="Pfam" id="PF01739">
    <property type="entry name" value="CheR"/>
    <property type="match status" value="1"/>
</dbReference>